<evidence type="ECO:0000313" key="2">
    <source>
        <dbReference type="Proteomes" id="UP001565243"/>
    </source>
</evidence>
<name>A0ABV4E934_9GAMM</name>
<keyword evidence="2" id="KW-1185">Reference proteome</keyword>
<dbReference type="RefSeq" id="WP_125289487.1">
    <property type="nucleotide sequence ID" value="NZ_JBGFFX010000007.1"/>
</dbReference>
<organism evidence="1 2">
    <name type="scientific">Erwinia aeris</name>
    <dbReference type="NCBI Taxonomy" id="3239803"/>
    <lineage>
        <taxon>Bacteria</taxon>
        <taxon>Pseudomonadati</taxon>
        <taxon>Pseudomonadota</taxon>
        <taxon>Gammaproteobacteria</taxon>
        <taxon>Enterobacterales</taxon>
        <taxon>Erwiniaceae</taxon>
        <taxon>Erwinia</taxon>
    </lineage>
</organism>
<dbReference type="InterPro" id="IPR021695">
    <property type="entry name" value="Phage_KPP10_Orf10"/>
</dbReference>
<sequence>MSAYSFMDVTASFIGPGAVFDLGSGSGSSEEGITVSMKENKNSMKLGIDGEGMNTLLPGTSGQITVNLLETSPVNKKLSLAYNAQSASSASWGKNIIVIRNSASGEVITARGVAFQKLPDRKFAKEGGTTAWIFDCIKIDVVMGEY</sequence>
<protein>
    <submittedName>
        <fullName evidence="1">Phage protein</fullName>
    </submittedName>
</protein>
<accession>A0ABV4E934</accession>
<proteinExistence type="predicted"/>
<reference evidence="1 2" key="1">
    <citation type="submission" date="2024-07" db="EMBL/GenBank/DDBJ databases">
        <authorList>
            <person name="Hebao G."/>
        </authorList>
    </citation>
    <scope>NUCLEOTIDE SEQUENCE [LARGE SCALE GENOMIC DNA]</scope>
    <source>
        <strain evidence="1 2">ACCC 02193</strain>
    </source>
</reference>
<dbReference type="Pfam" id="PF11681">
    <property type="entry name" value="Phage_Tube_PhiTE"/>
    <property type="match status" value="1"/>
</dbReference>
<dbReference type="EMBL" id="JBGFFX010000007">
    <property type="protein sequence ID" value="MEY8771429.1"/>
    <property type="molecule type" value="Genomic_DNA"/>
</dbReference>
<comment type="caution">
    <text evidence="1">The sequence shown here is derived from an EMBL/GenBank/DDBJ whole genome shotgun (WGS) entry which is preliminary data.</text>
</comment>
<dbReference type="Proteomes" id="UP001565243">
    <property type="component" value="Unassembled WGS sequence"/>
</dbReference>
<evidence type="ECO:0000313" key="1">
    <source>
        <dbReference type="EMBL" id="MEY8771429.1"/>
    </source>
</evidence>
<dbReference type="NCBIfam" id="NF047581">
    <property type="entry name" value="gp105_phage_fam"/>
    <property type="match status" value="1"/>
</dbReference>
<gene>
    <name evidence="1" type="ORF">AB6T85_13560</name>
</gene>